<proteinExistence type="predicted"/>
<reference evidence="2 3" key="1">
    <citation type="submission" date="2021-03" db="EMBL/GenBank/DDBJ databases">
        <title>Genomic Encyclopedia of Type Strains, Phase IV (KMG-IV): sequencing the most valuable type-strain genomes for metagenomic binning, comparative biology and taxonomic classification.</title>
        <authorList>
            <person name="Goeker M."/>
        </authorList>
    </citation>
    <scope>NUCLEOTIDE SEQUENCE [LARGE SCALE GENOMIC DNA]</scope>
    <source>
        <strain evidence="2 3">DSM 27138</strain>
    </source>
</reference>
<dbReference type="Proteomes" id="UP001519289">
    <property type="component" value="Unassembled WGS sequence"/>
</dbReference>
<protein>
    <submittedName>
        <fullName evidence="2">Uncharacterized protein</fullName>
    </submittedName>
</protein>
<organism evidence="2 3">
    <name type="scientific">Symbiobacterium terraclitae</name>
    <dbReference type="NCBI Taxonomy" id="557451"/>
    <lineage>
        <taxon>Bacteria</taxon>
        <taxon>Bacillati</taxon>
        <taxon>Bacillota</taxon>
        <taxon>Clostridia</taxon>
        <taxon>Eubacteriales</taxon>
        <taxon>Symbiobacteriaceae</taxon>
        <taxon>Symbiobacterium</taxon>
    </lineage>
</organism>
<accession>A0ABS4JU99</accession>
<feature type="region of interest" description="Disordered" evidence="1">
    <location>
        <begin position="1"/>
        <end position="32"/>
    </location>
</feature>
<comment type="caution">
    <text evidence="2">The sequence shown here is derived from an EMBL/GenBank/DDBJ whole genome shotgun (WGS) entry which is preliminary data.</text>
</comment>
<sequence>MRPVTAAHVGDTNAGPRHAGSNVGFRFGRYAQ</sequence>
<evidence type="ECO:0000256" key="1">
    <source>
        <dbReference type="SAM" id="MobiDB-lite"/>
    </source>
</evidence>
<evidence type="ECO:0000313" key="3">
    <source>
        <dbReference type="Proteomes" id="UP001519289"/>
    </source>
</evidence>
<dbReference type="EMBL" id="JAGGLG010000022">
    <property type="protein sequence ID" value="MBP2019117.1"/>
    <property type="molecule type" value="Genomic_DNA"/>
</dbReference>
<name>A0ABS4JU99_9FIRM</name>
<gene>
    <name evidence="2" type="ORF">J2Z79_002534</name>
</gene>
<keyword evidence="3" id="KW-1185">Reference proteome</keyword>
<evidence type="ECO:0000313" key="2">
    <source>
        <dbReference type="EMBL" id="MBP2019117.1"/>
    </source>
</evidence>